<reference evidence="1 2" key="1">
    <citation type="submission" date="2018-06" db="EMBL/GenBank/DDBJ databases">
        <title>Complete Genomes of Monosporascus.</title>
        <authorList>
            <person name="Robinson A.J."/>
            <person name="Natvig D.O."/>
        </authorList>
    </citation>
    <scope>NUCLEOTIDE SEQUENCE [LARGE SCALE GENOMIC DNA]</scope>
    <source>
        <strain evidence="1 2">CBS 110550</strain>
    </source>
</reference>
<proteinExistence type="predicted"/>
<dbReference type="OrthoDB" id="4720882at2759"/>
<comment type="caution">
    <text evidence="1">The sequence shown here is derived from an EMBL/GenBank/DDBJ whole genome shotgun (WGS) entry which is preliminary data.</text>
</comment>
<sequence length="282" mass="31546">MAVQQSVGQVQIALWEQRTRTLDFSDFHLRVHPSKTASIYCTFNALLPSFDFTQRPTDRLIDEFARRVGLETDITALTIECPDGKYIFDEAKVGPKVQHLRNRGVSRHEWAYLAAACGHAQMPISVARWDDVMADTWNPESGQCAFFNDDPRGIAGEWKEMVGRWNAFAEELWEDDDMLSSKTMIYDRMILVTERGQLDTKEMSDVFLIGNGGGGSGEKAVCLSGTSLSDNVRFDDFPVVSAVQNRPISEGEYGNPAELELVALHISEKEFTGQRSAPTIEG</sequence>
<dbReference type="Proteomes" id="UP000293360">
    <property type="component" value="Unassembled WGS sequence"/>
</dbReference>
<name>A0A4Q4T141_9PEZI</name>
<protein>
    <submittedName>
        <fullName evidence="1">Uncharacterized protein</fullName>
    </submittedName>
</protein>
<dbReference type="AlphaFoldDB" id="A0A4Q4T141"/>
<accession>A0A4Q4T141</accession>
<organism evidence="1 2">
    <name type="scientific">Monosporascus ibericus</name>
    <dbReference type="NCBI Taxonomy" id="155417"/>
    <lineage>
        <taxon>Eukaryota</taxon>
        <taxon>Fungi</taxon>
        <taxon>Dikarya</taxon>
        <taxon>Ascomycota</taxon>
        <taxon>Pezizomycotina</taxon>
        <taxon>Sordariomycetes</taxon>
        <taxon>Xylariomycetidae</taxon>
        <taxon>Xylariales</taxon>
        <taxon>Xylariales incertae sedis</taxon>
        <taxon>Monosporascus</taxon>
    </lineage>
</organism>
<dbReference type="EMBL" id="QJNU01000605">
    <property type="protein sequence ID" value="RYO92534.1"/>
    <property type="molecule type" value="Genomic_DNA"/>
</dbReference>
<keyword evidence="2" id="KW-1185">Reference proteome</keyword>
<evidence type="ECO:0000313" key="1">
    <source>
        <dbReference type="EMBL" id="RYO92534.1"/>
    </source>
</evidence>
<gene>
    <name evidence="1" type="ORF">DL764_008117</name>
</gene>
<evidence type="ECO:0000313" key="2">
    <source>
        <dbReference type="Proteomes" id="UP000293360"/>
    </source>
</evidence>